<gene>
    <name evidence="3" type="primary">Fcrl4_1</name>
    <name evidence="3" type="ORF">LEILUT_R15297</name>
</gene>
<dbReference type="Pfam" id="PF00047">
    <property type="entry name" value="ig"/>
    <property type="match status" value="1"/>
</dbReference>
<feature type="domain" description="Ig-like" evidence="2">
    <location>
        <begin position="24"/>
        <end position="118"/>
    </location>
</feature>
<dbReference type="InterPro" id="IPR036179">
    <property type="entry name" value="Ig-like_dom_sf"/>
</dbReference>
<dbReference type="EMBL" id="VXBY01007372">
    <property type="protein sequence ID" value="NXP42791.1"/>
    <property type="molecule type" value="Genomic_DNA"/>
</dbReference>
<keyword evidence="1" id="KW-0393">Immunoglobulin domain</keyword>
<dbReference type="InterPro" id="IPR003599">
    <property type="entry name" value="Ig_sub"/>
</dbReference>
<dbReference type="InterPro" id="IPR007110">
    <property type="entry name" value="Ig-like_dom"/>
</dbReference>
<accession>A0A7L2A6J9</accession>
<dbReference type="InterPro" id="IPR003598">
    <property type="entry name" value="Ig_sub2"/>
</dbReference>
<protein>
    <submittedName>
        <fullName evidence="3">FCRL4 protein</fullName>
    </submittedName>
</protein>
<comment type="caution">
    <text evidence="3">The sequence shown here is derived from an EMBL/GenBank/DDBJ whole genome shotgun (WGS) entry which is preliminary data.</text>
</comment>
<dbReference type="Gene3D" id="2.60.40.10">
    <property type="entry name" value="Immunoglobulins"/>
    <property type="match status" value="1"/>
</dbReference>
<name>A0A7L2A6J9_LEILU</name>
<proteinExistence type="predicted"/>
<dbReference type="Proteomes" id="UP000524007">
    <property type="component" value="Unassembled WGS sequence"/>
</dbReference>
<dbReference type="SUPFAM" id="SSF48726">
    <property type="entry name" value="Immunoglobulin"/>
    <property type="match status" value="1"/>
</dbReference>
<feature type="non-terminal residue" evidence="3">
    <location>
        <position position="1"/>
    </location>
</feature>
<keyword evidence="4" id="KW-1185">Reference proteome</keyword>
<dbReference type="AlphaFoldDB" id="A0A7L2A6J9"/>
<dbReference type="InterPro" id="IPR013151">
    <property type="entry name" value="Immunoglobulin_dom"/>
</dbReference>
<organism evidence="3 4">
    <name type="scientific">Leiothrix lutea</name>
    <name type="common">Red-billed leiothrix</name>
    <name type="synonym">Sylvia lutea</name>
    <dbReference type="NCBI Taxonomy" id="36275"/>
    <lineage>
        <taxon>Eukaryota</taxon>
        <taxon>Metazoa</taxon>
        <taxon>Chordata</taxon>
        <taxon>Craniata</taxon>
        <taxon>Vertebrata</taxon>
        <taxon>Euteleostomi</taxon>
        <taxon>Archelosauria</taxon>
        <taxon>Archosauria</taxon>
        <taxon>Dinosauria</taxon>
        <taxon>Saurischia</taxon>
        <taxon>Theropoda</taxon>
        <taxon>Coelurosauria</taxon>
        <taxon>Aves</taxon>
        <taxon>Neognathae</taxon>
        <taxon>Neoaves</taxon>
        <taxon>Telluraves</taxon>
        <taxon>Australaves</taxon>
        <taxon>Passeriformes</taxon>
        <taxon>Sylvioidea</taxon>
        <taxon>Leiothrichidae</taxon>
        <taxon>Leiothrix</taxon>
    </lineage>
</organism>
<sequence>LQLKHSGHYHCEGLVSFWQSLSAPVTVTVHRISLLGVSLSEQPSGGQVALGDRLVLSCAVAAGTGPMSFSWHRRSSGAALGTGPLLELCHVGDNDSGHYLCQVREGDSKAESVSLNVTIL</sequence>
<evidence type="ECO:0000256" key="1">
    <source>
        <dbReference type="ARBA" id="ARBA00023319"/>
    </source>
</evidence>
<evidence type="ECO:0000313" key="4">
    <source>
        <dbReference type="Proteomes" id="UP000524007"/>
    </source>
</evidence>
<reference evidence="3 4" key="1">
    <citation type="submission" date="2019-09" db="EMBL/GenBank/DDBJ databases">
        <title>Bird 10,000 Genomes (B10K) Project - Family phase.</title>
        <authorList>
            <person name="Zhang G."/>
        </authorList>
    </citation>
    <scope>NUCLEOTIDE SEQUENCE [LARGE SCALE GENOMIC DNA]</scope>
    <source>
        <strain evidence="3">B10K-DU-002-43</strain>
        <tissue evidence="3">Muscle</tissue>
    </source>
</reference>
<dbReference type="InterPro" id="IPR013783">
    <property type="entry name" value="Ig-like_fold"/>
</dbReference>
<dbReference type="PROSITE" id="PS50835">
    <property type="entry name" value="IG_LIKE"/>
    <property type="match status" value="1"/>
</dbReference>
<feature type="non-terminal residue" evidence="3">
    <location>
        <position position="120"/>
    </location>
</feature>
<evidence type="ECO:0000259" key="2">
    <source>
        <dbReference type="PROSITE" id="PS50835"/>
    </source>
</evidence>
<dbReference type="SMART" id="SM00408">
    <property type="entry name" value="IGc2"/>
    <property type="match status" value="1"/>
</dbReference>
<evidence type="ECO:0000313" key="3">
    <source>
        <dbReference type="EMBL" id="NXP42791.1"/>
    </source>
</evidence>
<dbReference type="SMART" id="SM00409">
    <property type="entry name" value="IG"/>
    <property type="match status" value="1"/>
</dbReference>